<reference evidence="1" key="2">
    <citation type="submission" date="2022-09" db="EMBL/GenBank/DDBJ databases">
        <title>Genome analysis and characterization of larvicidal activity of Brevibacillus strains.</title>
        <authorList>
            <person name="Patrusheva E.V."/>
            <person name="Izotova A.O."/>
            <person name="Toshchakov S.V."/>
            <person name="Sineoky S.P."/>
        </authorList>
    </citation>
    <scope>NUCLEOTIDE SEQUENCE</scope>
    <source>
        <strain evidence="1">VKPM_B-13247</strain>
    </source>
</reference>
<reference evidence="2 3" key="1">
    <citation type="submission" date="2018-02" db="EMBL/GenBank/DDBJ databases">
        <title>Comparative analysis of genomes of three Brevibacillus laterosporus strains producers of potent antimicrobials isolated from silage.</title>
        <authorList>
            <person name="Kojic M."/>
            <person name="Miljkovic M."/>
            <person name="Studholme D."/>
            <person name="Filipic B."/>
        </authorList>
    </citation>
    <scope>NUCLEOTIDE SEQUENCE [LARGE SCALE GENOMIC DNA]</scope>
    <source>
        <strain evidence="2 3">BGSP11</strain>
    </source>
</reference>
<comment type="caution">
    <text evidence="2">The sequence shown here is derived from an EMBL/GenBank/DDBJ whole genome shotgun (WGS) entry which is preliminary data.</text>
</comment>
<evidence type="ECO:0000313" key="3">
    <source>
        <dbReference type="Proteomes" id="UP000239759"/>
    </source>
</evidence>
<proteinExistence type="predicted"/>
<dbReference type="Pfam" id="PF14272">
    <property type="entry name" value="Gly_rich_SFCGS"/>
    <property type="match status" value="1"/>
</dbReference>
<dbReference type="AlphaFoldDB" id="A0AAP8QHI5"/>
<evidence type="ECO:0000313" key="1">
    <source>
        <dbReference type="EMBL" id="MCZ0806134.1"/>
    </source>
</evidence>
<dbReference type="Proteomes" id="UP001077662">
    <property type="component" value="Unassembled WGS sequence"/>
</dbReference>
<gene>
    <name evidence="2" type="ORF">C4A77_02000</name>
    <name evidence="1" type="ORF">O0554_04245</name>
</gene>
<name>A0AAP8QHI5_BRELA</name>
<dbReference type="Proteomes" id="UP000239759">
    <property type="component" value="Unassembled WGS sequence"/>
</dbReference>
<dbReference type="EMBL" id="JAPTNE010000005">
    <property type="protein sequence ID" value="MCZ0806134.1"/>
    <property type="molecule type" value="Genomic_DNA"/>
</dbReference>
<evidence type="ECO:0000313" key="2">
    <source>
        <dbReference type="EMBL" id="PPB13173.1"/>
    </source>
</evidence>
<dbReference type="RefSeq" id="WP_018670652.1">
    <property type="nucleotide sequence ID" value="NZ_CP032410.1"/>
</dbReference>
<accession>A0AAP8QHI5</accession>
<protein>
    <submittedName>
        <fullName evidence="1">SFCGS family glycine-rich protein</fullName>
    </submittedName>
</protein>
<dbReference type="EMBL" id="PRKQ01000001">
    <property type="protein sequence ID" value="PPB13173.1"/>
    <property type="molecule type" value="Genomic_DNA"/>
</dbReference>
<dbReference type="GeneID" id="61081331"/>
<organism evidence="2 3">
    <name type="scientific">Brevibacillus laterosporus</name>
    <name type="common">Bacillus laterosporus</name>
    <dbReference type="NCBI Taxonomy" id="1465"/>
    <lineage>
        <taxon>Bacteria</taxon>
        <taxon>Bacillati</taxon>
        <taxon>Bacillota</taxon>
        <taxon>Bacilli</taxon>
        <taxon>Bacillales</taxon>
        <taxon>Paenibacillaceae</taxon>
        <taxon>Brevibacillus</taxon>
    </lineage>
</organism>
<dbReference type="NCBIfam" id="TIGR03577">
    <property type="entry name" value="EF_0830"/>
    <property type="match status" value="1"/>
</dbReference>
<sequence length="119" mass="12563">MGQIKVVIGDRLGKGQNIAKGIEAAGGIPILIPGVGADMKVGDYMHKENADFGLSFCGSGGAGAVTAKTKYGYDIEFGLRSIDAGITALREGKKVIGFGFMDTEELGRRMTEEFKKMKG</sequence>
<dbReference type="InterPro" id="IPR020034">
    <property type="entry name" value="CHP03577_EF0830/AHA3911"/>
</dbReference>